<dbReference type="RefSeq" id="WP_344547711.1">
    <property type="nucleotide sequence ID" value="NZ_BAAATD010000015.1"/>
</dbReference>
<dbReference type="Proteomes" id="UP001501509">
    <property type="component" value="Unassembled WGS sequence"/>
</dbReference>
<reference evidence="2" key="1">
    <citation type="journal article" date="2019" name="Int. J. Syst. Evol. Microbiol.">
        <title>The Global Catalogue of Microorganisms (GCM) 10K type strain sequencing project: providing services to taxonomists for standard genome sequencing and annotation.</title>
        <authorList>
            <consortium name="The Broad Institute Genomics Platform"/>
            <consortium name="The Broad Institute Genome Sequencing Center for Infectious Disease"/>
            <person name="Wu L."/>
            <person name="Ma J."/>
        </authorList>
    </citation>
    <scope>NUCLEOTIDE SEQUENCE [LARGE SCALE GENOMIC DNA]</scope>
    <source>
        <strain evidence="2">JCM 6833</strain>
    </source>
</reference>
<evidence type="ECO:0008006" key="3">
    <source>
        <dbReference type="Google" id="ProtNLM"/>
    </source>
</evidence>
<proteinExistence type="predicted"/>
<organism evidence="1 2">
    <name type="scientific">Actinomadura fulvescens</name>
    <dbReference type="NCBI Taxonomy" id="46160"/>
    <lineage>
        <taxon>Bacteria</taxon>
        <taxon>Bacillati</taxon>
        <taxon>Actinomycetota</taxon>
        <taxon>Actinomycetes</taxon>
        <taxon>Streptosporangiales</taxon>
        <taxon>Thermomonosporaceae</taxon>
        <taxon>Actinomadura</taxon>
    </lineage>
</organism>
<dbReference type="PROSITE" id="PS51257">
    <property type="entry name" value="PROKAR_LIPOPROTEIN"/>
    <property type="match status" value="1"/>
</dbReference>
<protein>
    <recommendedName>
        <fullName evidence="3">Lipoprotein</fullName>
    </recommendedName>
</protein>
<gene>
    <name evidence="1" type="ORF">GCM10010411_79960</name>
</gene>
<keyword evidence="2" id="KW-1185">Reference proteome</keyword>
<dbReference type="EMBL" id="BAAATD010000015">
    <property type="protein sequence ID" value="GAA2630217.1"/>
    <property type="molecule type" value="Genomic_DNA"/>
</dbReference>
<accession>A0ABP6CWU0</accession>
<evidence type="ECO:0000313" key="1">
    <source>
        <dbReference type="EMBL" id="GAA2630217.1"/>
    </source>
</evidence>
<sequence length="123" mass="12755">MKALRAGLLAAVLVCTLSGCELMQRISDGAYRNAVADGAVAELGERGIRLDGRPSCEMPATGNEALVRVRCTGETTDGAPVVVSGEATRADTEHPREQYVITVGGRPVVEQECLGLGCPSASP</sequence>
<evidence type="ECO:0000313" key="2">
    <source>
        <dbReference type="Proteomes" id="UP001501509"/>
    </source>
</evidence>
<name>A0ABP6CWU0_9ACTN</name>
<comment type="caution">
    <text evidence="1">The sequence shown here is derived from an EMBL/GenBank/DDBJ whole genome shotgun (WGS) entry which is preliminary data.</text>
</comment>